<keyword evidence="7 8" id="KW-0472">Membrane</keyword>
<feature type="transmembrane region" description="Helical" evidence="8">
    <location>
        <begin position="218"/>
        <end position="235"/>
    </location>
</feature>
<evidence type="ECO:0000313" key="11">
    <source>
        <dbReference type="Proteomes" id="UP000326903"/>
    </source>
</evidence>
<organism evidence="10 11">
    <name type="scientific">Ginsengibacter hankyongi</name>
    <dbReference type="NCBI Taxonomy" id="2607284"/>
    <lineage>
        <taxon>Bacteria</taxon>
        <taxon>Pseudomonadati</taxon>
        <taxon>Bacteroidota</taxon>
        <taxon>Chitinophagia</taxon>
        <taxon>Chitinophagales</taxon>
        <taxon>Chitinophagaceae</taxon>
        <taxon>Ginsengibacter</taxon>
    </lineage>
</organism>
<dbReference type="AlphaFoldDB" id="A0A5J5IER5"/>
<feature type="transmembrane region" description="Helical" evidence="8">
    <location>
        <begin position="136"/>
        <end position="159"/>
    </location>
</feature>
<evidence type="ECO:0000256" key="4">
    <source>
        <dbReference type="ARBA" id="ARBA00022679"/>
    </source>
</evidence>
<gene>
    <name evidence="10" type="ORF">FW778_17755</name>
</gene>
<keyword evidence="5 8" id="KW-0812">Transmembrane</keyword>
<reference evidence="10 11" key="1">
    <citation type="submission" date="2019-09" db="EMBL/GenBank/DDBJ databases">
        <title>Draft genome sequence of Ginsengibacter sp. BR5-29.</title>
        <authorList>
            <person name="Im W.-T."/>
        </authorList>
    </citation>
    <scope>NUCLEOTIDE SEQUENCE [LARGE SCALE GENOMIC DNA]</scope>
    <source>
        <strain evidence="10 11">BR5-29</strain>
    </source>
</reference>
<feature type="transmembrane region" description="Helical" evidence="8">
    <location>
        <begin position="407"/>
        <end position="425"/>
    </location>
</feature>
<dbReference type="GO" id="GO:0016763">
    <property type="term" value="F:pentosyltransferase activity"/>
    <property type="evidence" value="ECO:0007669"/>
    <property type="project" value="TreeGrafter"/>
</dbReference>
<feature type="transmembrane region" description="Helical" evidence="8">
    <location>
        <begin position="95"/>
        <end position="115"/>
    </location>
</feature>
<evidence type="ECO:0000256" key="5">
    <source>
        <dbReference type="ARBA" id="ARBA00022692"/>
    </source>
</evidence>
<keyword evidence="6 8" id="KW-1133">Transmembrane helix</keyword>
<evidence type="ECO:0000313" key="10">
    <source>
        <dbReference type="EMBL" id="KAA9037273.1"/>
    </source>
</evidence>
<dbReference type="GO" id="GO:0010041">
    <property type="term" value="P:response to iron(III) ion"/>
    <property type="evidence" value="ECO:0007669"/>
    <property type="project" value="TreeGrafter"/>
</dbReference>
<feature type="transmembrane region" description="Helical" evidence="8">
    <location>
        <begin position="325"/>
        <end position="343"/>
    </location>
</feature>
<evidence type="ECO:0000256" key="7">
    <source>
        <dbReference type="ARBA" id="ARBA00023136"/>
    </source>
</evidence>
<evidence type="ECO:0000256" key="2">
    <source>
        <dbReference type="ARBA" id="ARBA00022475"/>
    </source>
</evidence>
<evidence type="ECO:0000256" key="8">
    <source>
        <dbReference type="SAM" id="Phobius"/>
    </source>
</evidence>
<dbReference type="PANTHER" id="PTHR33908:SF3">
    <property type="entry name" value="UNDECAPRENYL PHOSPHATE-ALPHA-4-AMINO-4-DEOXY-L-ARABINOSE ARABINOSYL TRANSFERASE"/>
    <property type="match status" value="1"/>
</dbReference>
<feature type="transmembrane region" description="Helical" evidence="8">
    <location>
        <begin position="432"/>
        <end position="452"/>
    </location>
</feature>
<dbReference type="GO" id="GO:0009103">
    <property type="term" value="P:lipopolysaccharide biosynthetic process"/>
    <property type="evidence" value="ECO:0007669"/>
    <property type="project" value="UniProtKB-ARBA"/>
</dbReference>
<keyword evidence="3" id="KW-0328">Glycosyltransferase</keyword>
<dbReference type="RefSeq" id="WP_150416201.1">
    <property type="nucleotide sequence ID" value="NZ_VYQF01000006.1"/>
</dbReference>
<protein>
    <submittedName>
        <fullName evidence="10">Glycosyltransferase family 39 protein</fullName>
    </submittedName>
</protein>
<evidence type="ECO:0000256" key="3">
    <source>
        <dbReference type="ARBA" id="ARBA00022676"/>
    </source>
</evidence>
<evidence type="ECO:0000256" key="1">
    <source>
        <dbReference type="ARBA" id="ARBA00004651"/>
    </source>
</evidence>
<evidence type="ECO:0000259" key="9">
    <source>
        <dbReference type="Pfam" id="PF13231"/>
    </source>
</evidence>
<dbReference type="InterPro" id="IPR038731">
    <property type="entry name" value="RgtA/B/C-like"/>
</dbReference>
<feature type="transmembrane region" description="Helical" evidence="8">
    <location>
        <begin position="179"/>
        <end position="206"/>
    </location>
</feature>
<dbReference type="InterPro" id="IPR050297">
    <property type="entry name" value="LipidA_mod_glycosyltrf_83"/>
</dbReference>
<keyword evidence="11" id="KW-1185">Reference proteome</keyword>
<sequence>MEIAHPLNNRLQSKTYLTIIILSGIIFFIPFLGRVHLFDWDEINFAESAREMVVTGNYHRVQINFQPFWEKPPLFFWLQAGCMKLFGVNEFAARLPNALFGIITLVTLFVIGKKYKNPRFGFIWAISYLGTFLPHLYFKSAIIDPVFNYFIFLGIYFMFKDVTTESSKKSLLYASLAGLFIGLSTLTKGPVGLLVFLIAFLVYFIFKRFKNFPNIKKILVFVALYAVVCFFWFGIEVINNGFWFLKEFLSYQADLFLHPVASHGEPFYYHFVVVFIGCFPISIIALPVFFNGPKYGKNDFKLLMKILFWTVMILFSITTTKIVHYSSLTYMPLAFLATVYLDYTLENNIKTKNYVIILLVFGGFVFSFLLAAVPYIAIHKNLIIPYLHDPFAVASLNVPVKWNGYESLIGLAYFVLVIAAIIMFNKREYMKGMLFLFYSTAICLFVYLLAVVPKIERYSQGPAIDFYTSLQGKNVYVWPIGFKSYAQYFYAKKTATPVYGEKDEDFLLKGNITRPAYFVVKITNTKFDSTCNGCTLIKQEGGFNFYIREPVK</sequence>
<accession>A0A5J5IER5</accession>
<comment type="caution">
    <text evidence="10">The sequence shown here is derived from an EMBL/GenBank/DDBJ whole genome shotgun (WGS) entry which is preliminary data.</text>
</comment>
<feature type="transmembrane region" description="Helical" evidence="8">
    <location>
        <begin position="15"/>
        <end position="33"/>
    </location>
</feature>
<dbReference type="EMBL" id="VYQF01000006">
    <property type="protein sequence ID" value="KAA9037273.1"/>
    <property type="molecule type" value="Genomic_DNA"/>
</dbReference>
<comment type="subcellular location">
    <subcellularLocation>
        <location evidence="1">Cell membrane</location>
        <topology evidence="1">Multi-pass membrane protein</topology>
    </subcellularLocation>
</comment>
<feature type="domain" description="Glycosyltransferase RgtA/B/C/D-like" evidence="9">
    <location>
        <begin position="71"/>
        <end position="228"/>
    </location>
</feature>
<feature type="transmembrane region" description="Helical" evidence="8">
    <location>
        <begin position="267"/>
        <end position="290"/>
    </location>
</feature>
<proteinExistence type="predicted"/>
<evidence type="ECO:0000256" key="6">
    <source>
        <dbReference type="ARBA" id="ARBA00022989"/>
    </source>
</evidence>
<dbReference type="Proteomes" id="UP000326903">
    <property type="component" value="Unassembled WGS sequence"/>
</dbReference>
<feature type="transmembrane region" description="Helical" evidence="8">
    <location>
        <begin position="355"/>
        <end position="378"/>
    </location>
</feature>
<dbReference type="Pfam" id="PF13231">
    <property type="entry name" value="PMT_2"/>
    <property type="match status" value="1"/>
</dbReference>
<dbReference type="PANTHER" id="PTHR33908">
    <property type="entry name" value="MANNOSYLTRANSFERASE YKCB-RELATED"/>
    <property type="match status" value="1"/>
</dbReference>
<keyword evidence="2" id="KW-1003">Cell membrane</keyword>
<feature type="transmembrane region" description="Helical" evidence="8">
    <location>
        <begin position="302"/>
        <end position="319"/>
    </location>
</feature>
<name>A0A5J5IER5_9BACT</name>
<dbReference type="GO" id="GO:0005886">
    <property type="term" value="C:plasma membrane"/>
    <property type="evidence" value="ECO:0007669"/>
    <property type="project" value="UniProtKB-SubCell"/>
</dbReference>
<keyword evidence="4 10" id="KW-0808">Transferase</keyword>